<dbReference type="SUPFAM" id="SSF52172">
    <property type="entry name" value="CheY-like"/>
    <property type="match status" value="1"/>
</dbReference>
<dbReference type="PROSITE" id="PS50887">
    <property type="entry name" value="GGDEF"/>
    <property type="match status" value="1"/>
</dbReference>
<dbReference type="PROSITE" id="PS50110">
    <property type="entry name" value="RESPONSE_REGULATORY"/>
    <property type="match status" value="1"/>
</dbReference>
<dbReference type="CDD" id="cd01948">
    <property type="entry name" value="EAL"/>
    <property type="match status" value="1"/>
</dbReference>
<dbReference type="NCBIfam" id="TIGR00254">
    <property type="entry name" value="GGDEF"/>
    <property type="match status" value="1"/>
</dbReference>
<accession>A0A372DR60</accession>
<protein>
    <submittedName>
        <fullName evidence="5">EAL domain-containing protein</fullName>
    </submittedName>
</protein>
<dbReference type="AlphaFoldDB" id="A0A372DR60"/>
<comment type="caution">
    <text evidence="5">The sequence shown here is derived from an EMBL/GenBank/DDBJ whole genome shotgun (WGS) entry which is preliminary data.</text>
</comment>
<dbReference type="Gene3D" id="3.40.50.2300">
    <property type="match status" value="1"/>
</dbReference>
<dbReference type="InterPro" id="IPR011006">
    <property type="entry name" value="CheY-like_superfamily"/>
</dbReference>
<evidence type="ECO:0000259" key="2">
    <source>
        <dbReference type="PROSITE" id="PS50110"/>
    </source>
</evidence>
<dbReference type="PANTHER" id="PTHR33121:SF71">
    <property type="entry name" value="OXYGEN SENSOR PROTEIN DOSP"/>
    <property type="match status" value="1"/>
</dbReference>
<dbReference type="CDD" id="cd17569">
    <property type="entry name" value="REC_HupR-like"/>
    <property type="match status" value="1"/>
</dbReference>
<dbReference type="InterPro" id="IPR029787">
    <property type="entry name" value="Nucleotide_cyclase"/>
</dbReference>
<gene>
    <name evidence="5" type="ORF">D0Y53_03235</name>
</gene>
<evidence type="ECO:0000259" key="4">
    <source>
        <dbReference type="PROSITE" id="PS50887"/>
    </source>
</evidence>
<dbReference type="Gene3D" id="3.30.70.270">
    <property type="match status" value="1"/>
</dbReference>
<dbReference type="EMBL" id="QVPD01000002">
    <property type="protein sequence ID" value="RFP62078.1"/>
    <property type="molecule type" value="Genomic_DNA"/>
</dbReference>
<keyword evidence="1" id="KW-0597">Phosphoprotein</keyword>
<dbReference type="SUPFAM" id="SSF141868">
    <property type="entry name" value="EAL domain-like"/>
    <property type="match status" value="1"/>
</dbReference>
<dbReference type="Gene3D" id="3.20.20.450">
    <property type="entry name" value="EAL domain"/>
    <property type="match status" value="1"/>
</dbReference>
<dbReference type="GO" id="GO:0000160">
    <property type="term" value="P:phosphorelay signal transduction system"/>
    <property type="evidence" value="ECO:0007669"/>
    <property type="project" value="InterPro"/>
</dbReference>
<evidence type="ECO:0000259" key="3">
    <source>
        <dbReference type="PROSITE" id="PS50883"/>
    </source>
</evidence>
<dbReference type="InterPro" id="IPR043128">
    <property type="entry name" value="Rev_trsase/Diguanyl_cyclase"/>
</dbReference>
<proteinExistence type="predicted"/>
<dbReference type="Proteomes" id="UP000262917">
    <property type="component" value="Unassembled WGS sequence"/>
</dbReference>
<name>A0A372DR60_9GAMM</name>
<dbReference type="SMART" id="SM00052">
    <property type="entry name" value="EAL"/>
    <property type="match status" value="1"/>
</dbReference>
<evidence type="ECO:0000313" key="5">
    <source>
        <dbReference type="EMBL" id="RFP62078.1"/>
    </source>
</evidence>
<dbReference type="InterPro" id="IPR000160">
    <property type="entry name" value="GGDEF_dom"/>
</dbReference>
<sequence>MAQRYDEFGGVPVDPLTSLYRLGAGGPNLTTALAAAAATGRKVALLHIDVDGFDAINRGMGDSVGDQALAAIAQRLHKAMPPGGWLWRIGGDAFLAGIGFRRDEPDAAALAERLRDAFETPLTIPPYTLPIALTMGVAIYPDHADNAAALLACAEQSLHRAHRDARHDANLFPAVATAGESTEMLTRTLRAAMERGEFQLYYQPTVNGHDGSIDGMNALLRWYNREHGLMRPGRFLELVDRAGLAAPLGYWVVRKAAEQLADWRMDGLDYLNMSVHLPNPMLARQDCVDLIGELLHQLDLPPQALAFEVPESALALDARNVYDTLGGLRALGATLTVQDFGVGGLSFAALAQYPLDRLKIDRSFIRNVASDPRSAAIVRGIIAMGHRLGMKVVAKGVENEAELGFLRRNHCDFFQGYLFCPPLPVEGLDELIRKRFLLPQVFATTSPERILLLVDDEENVLRSLARLFRRDGYQILTASSVREAFDLLASRSVQVIVSDQRMGGMNGTEFLTRVRDLYPDTIRMVLSGYTDLATITEAINRGAIYRFLTKPWNDDELRQHIRDAFRAHEQRGALDDDY</sequence>
<dbReference type="SMART" id="SM00448">
    <property type="entry name" value="REC"/>
    <property type="match status" value="1"/>
</dbReference>
<feature type="domain" description="GGDEF" evidence="4">
    <location>
        <begin position="41"/>
        <end position="174"/>
    </location>
</feature>
<dbReference type="PANTHER" id="PTHR33121">
    <property type="entry name" value="CYCLIC DI-GMP PHOSPHODIESTERASE PDEF"/>
    <property type="match status" value="1"/>
</dbReference>
<dbReference type="Pfam" id="PF00563">
    <property type="entry name" value="EAL"/>
    <property type="match status" value="1"/>
</dbReference>
<evidence type="ECO:0000313" key="6">
    <source>
        <dbReference type="Proteomes" id="UP000262917"/>
    </source>
</evidence>
<dbReference type="SUPFAM" id="SSF55073">
    <property type="entry name" value="Nucleotide cyclase"/>
    <property type="match status" value="1"/>
</dbReference>
<dbReference type="InterPro" id="IPR001789">
    <property type="entry name" value="Sig_transdc_resp-reg_receiver"/>
</dbReference>
<keyword evidence="6" id="KW-1185">Reference proteome</keyword>
<dbReference type="InterPro" id="IPR035919">
    <property type="entry name" value="EAL_sf"/>
</dbReference>
<feature type="modified residue" description="4-aspartylphosphate" evidence="1">
    <location>
        <position position="499"/>
    </location>
</feature>
<dbReference type="SMART" id="SM00267">
    <property type="entry name" value="GGDEF"/>
    <property type="match status" value="1"/>
</dbReference>
<dbReference type="Pfam" id="PF00990">
    <property type="entry name" value="GGDEF"/>
    <property type="match status" value="1"/>
</dbReference>
<dbReference type="CDD" id="cd01949">
    <property type="entry name" value="GGDEF"/>
    <property type="match status" value="1"/>
</dbReference>
<dbReference type="GO" id="GO:0071111">
    <property type="term" value="F:cyclic-guanylate-specific phosphodiesterase activity"/>
    <property type="evidence" value="ECO:0007669"/>
    <property type="project" value="InterPro"/>
</dbReference>
<reference evidence="5 6" key="1">
    <citation type="submission" date="2018-08" db="EMBL/GenBank/DDBJ databases">
        <title>Lysobacter weifangensis sp. nov., a new member of the family 'Xanthomonadaceae', isolated from soil in a farmland.</title>
        <authorList>
            <person name="Zhao H."/>
        </authorList>
    </citation>
    <scope>NUCLEOTIDE SEQUENCE [LARGE SCALE GENOMIC DNA]</scope>
    <source>
        <strain evidence="5 6">WF-2</strain>
    </source>
</reference>
<feature type="domain" description="EAL" evidence="3">
    <location>
        <begin position="182"/>
        <end position="436"/>
    </location>
</feature>
<dbReference type="InterPro" id="IPR050706">
    <property type="entry name" value="Cyclic-di-GMP_PDE-like"/>
</dbReference>
<feature type="domain" description="Response regulatory" evidence="2">
    <location>
        <begin position="450"/>
        <end position="565"/>
    </location>
</feature>
<dbReference type="InterPro" id="IPR001633">
    <property type="entry name" value="EAL_dom"/>
</dbReference>
<dbReference type="Pfam" id="PF00072">
    <property type="entry name" value="Response_reg"/>
    <property type="match status" value="1"/>
</dbReference>
<organism evidence="5 6">
    <name type="scientific">Cognatiluteimonas weifangensis</name>
    <dbReference type="NCBI Taxonomy" id="2303539"/>
    <lineage>
        <taxon>Bacteria</taxon>
        <taxon>Pseudomonadati</taxon>
        <taxon>Pseudomonadota</taxon>
        <taxon>Gammaproteobacteria</taxon>
        <taxon>Lysobacterales</taxon>
        <taxon>Lysobacteraceae</taxon>
        <taxon>Cognatiluteimonas</taxon>
    </lineage>
</organism>
<evidence type="ECO:0000256" key="1">
    <source>
        <dbReference type="PROSITE-ProRule" id="PRU00169"/>
    </source>
</evidence>
<dbReference type="PROSITE" id="PS50883">
    <property type="entry name" value="EAL"/>
    <property type="match status" value="1"/>
</dbReference>
<dbReference type="OrthoDB" id="197861at2"/>